<evidence type="ECO:0000313" key="2">
    <source>
        <dbReference type="EMBL" id="UVC14693.1"/>
    </source>
</evidence>
<reference evidence="2" key="1">
    <citation type="submission" date="2020-09" db="EMBL/GenBank/DDBJ databases">
        <title>Rhizobia associated with sainfoin plants.</title>
        <authorList>
            <person name="Asharfi S."/>
            <person name="Kuzmanovic N."/>
            <person name="Bunk B."/>
            <person name="Sproeer C."/>
            <person name="Becker M."/>
            <person name="Thuenen T."/>
        </authorList>
    </citation>
    <scope>NUCLEOTIDE SEQUENCE</scope>
    <source>
        <strain evidence="2">OM4</strain>
    </source>
</reference>
<dbReference type="Pfam" id="PF25612">
    <property type="entry name" value="DUF7940"/>
    <property type="match status" value="1"/>
</dbReference>
<keyword evidence="3" id="KW-1185">Reference proteome</keyword>
<gene>
    <name evidence="2" type="ORF">IHQ72_29440</name>
</gene>
<dbReference type="InterPro" id="IPR057700">
    <property type="entry name" value="DUF7940"/>
</dbReference>
<name>A0ABY5QUE1_9HYPH</name>
<dbReference type="EMBL" id="CP062229">
    <property type="protein sequence ID" value="UVC14693.1"/>
    <property type="molecule type" value="Genomic_DNA"/>
</dbReference>
<dbReference type="RefSeq" id="WP_258119075.1">
    <property type="nucleotide sequence ID" value="NZ_CP062229.1"/>
</dbReference>
<evidence type="ECO:0000256" key="1">
    <source>
        <dbReference type="SAM" id="Phobius"/>
    </source>
</evidence>
<protein>
    <submittedName>
        <fullName evidence="2">Uncharacterized protein</fullName>
    </submittedName>
</protein>
<sequence>MRIVSNWRAVLKHAWSVRLLFVAALLSGLEVALPLLNGLLPIPPLIFAALSGLCVCGAFIARFVVQKKISGENQ</sequence>
<accession>A0ABY5QUE1</accession>
<proteinExistence type="predicted"/>
<dbReference type="Proteomes" id="UP001058098">
    <property type="component" value="Chromosome"/>
</dbReference>
<evidence type="ECO:0000313" key="3">
    <source>
        <dbReference type="Proteomes" id="UP001058098"/>
    </source>
</evidence>
<feature type="transmembrane region" description="Helical" evidence="1">
    <location>
        <begin position="42"/>
        <end position="65"/>
    </location>
</feature>
<keyword evidence="1" id="KW-0472">Membrane</keyword>
<keyword evidence="1" id="KW-0812">Transmembrane</keyword>
<keyword evidence="1" id="KW-1133">Transmembrane helix</keyword>
<organism evidence="2 3">
    <name type="scientific">Mesorhizobium onobrychidis</name>
    <dbReference type="NCBI Taxonomy" id="2775404"/>
    <lineage>
        <taxon>Bacteria</taxon>
        <taxon>Pseudomonadati</taxon>
        <taxon>Pseudomonadota</taxon>
        <taxon>Alphaproteobacteria</taxon>
        <taxon>Hyphomicrobiales</taxon>
        <taxon>Phyllobacteriaceae</taxon>
        <taxon>Mesorhizobium</taxon>
    </lineage>
</organism>